<dbReference type="GO" id="GO:0005886">
    <property type="term" value="C:plasma membrane"/>
    <property type="evidence" value="ECO:0007669"/>
    <property type="project" value="UniProtKB-SubCell"/>
</dbReference>
<evidence type="ECO:0000256" key="9">
    <source>
        <dbReference type="ARBA" id="ARBA00023242"/>
    </source>
</evidence>
<sequence length="298" mass="33815">MNEAAELHEETKDLKASIEALEFLSSVELKDVDRCLFVDSMVTASETGKELGEFCVSVQKASYNNEACYLVHANSHGTIDNILCGTSIVGFVSEASNLLILRILAQRKKVPENLTFLSFDTDTQIGLSTYRALEVKKQEIGKEMVEVFGIERTVYSAEKIPATWHCYFLPDGHLASRVQVGSSVIMNLLQLPPITTKDKRDCKSICEKKPLIWEEDIELYSKFLERKEELKADHSSYVRQHPELKALLADFLQMLLLRKPQDVFWFARDFFVPFNTQRPSDSTFNTSQNIPATEDSTS</sequence>
<dbReference type="GO" id="GO:0005856">
    <property type="term" value="C:cytoskeleton"/>
    <property type="evidence" value="ECO:0007669"/>
    <property type="project" value="UniProtKB-SubCell"/>
</dbReference>
<comment type="subcellular location">
    <subcellularLocation>
        <location evidence="2">Cell membrane</location>
    </subcellularLocation>
    <subcellularLocation>
        <location evidence="3">Cytoplasm</location>
        <location evidence="3">Cytoskeleton</location>
    </subcellularLocation>
    <subcellularLocation>
        <location evidence="1">Nucleus</location>
    </subcellularLocation>
</comment>
<dbReference type="InterPro" id="IPR048777">
    <property type="entry name" value="CATIP_N"/>
</dbReference>
<evidence type="ECO:0000256" key="7">
    <source>
        <dbReference type="ARBA" id="ARBA00023136"/>
    </source>
</evidence>
<keyword evidence="15" id="KW-1185">Reference proteome</keyword>
<comment type="similarity">
    <text evidence="11">Belongs to the CATIP family.</text>
</comment>
<evidence type="ECO:0000256" key="1">
    <source>
        <dbReference type="ARBA" id="ARBA00004123"/>
    </source>
</evidence>
<feature type="domain" description="Ciliogenesis-associated TTC17-interacting protein N-terminal" evidence="13">
    <location>
        <begin position="88"/>
        <end position="182"/>
    </location>
</feature>
<accession>A0A556TTA6</accession>
<dbReference type="GO" id="GO:0030041">
    <property type="term" value="P:actin filament polymerization"/>
    <property type="evidence" value="ECO:0007669"/>
    <property type="project" value="TreeGrafter"/>
</dbReference>
<evidence type="ECO:0000256" key="3">
    <source>
        <dbReference type="ARBA" id="ARBA00004245"/>
    </source>
</evidence>
<dbReference type="EMBL" id="VCAZ01000017">
    <property type="protein sequence ID" value="TSK62580.1"/>
    <property type="molecule type" value="Genomic_DNA"/>
</dbReference>
<dbReference type="SUPFAM" id="SSF47391">
    <property type="entry name" value="Dimerization-anchoring domain of cAMP-dependent PK regulatory subunit"/>
    <property type="match status" value="1"/>
</dbReference>
<dbReference type="Pfam" id="PF21772">
    <property type="entry name" value="CATIP_N"/>
    <property type="match status" value="1"/>
</dbReference>
<keyword evidence="6" id="KW-0970">Cilium biogenesis/degradation</keyword>
<evidence type="ECO:0000313" key="15">
    <source>
        <dbReference type="Proteomes" id="UP000319801"/>
    </source>
</evidence>
<dbReference type="Proteomes" id="UP000319801">
    <property type="component" value="Unassembled WGS sequence"/>
</dbReference>
<comment type="function">
    <text evidence="10">Plays a role in primary ciliogenesis by modulating actin polymerization.</text>
</comment>
<evidence type="ECO:0000256" key="4">
    <source>
        <dbReference type="ARBA" id="ARBA00022475"/>
    </source>
</evidence>
<evidence type="ECO:0000256" key="11">
    <source>
        <dbReference type="ARBA" id="ARBA00037938"/>
    </source>
</evidence>
<evidence type="ECO:0000259" key="13">
    <source>
        <dbReference type="Pfam" id="PF21772"/>
    </source>
</evidence>
<keyword evidence="9" id="KW-0539">Nucleus</keyword>
<dbReference type="PANTHER" id="PTHR15505:SF3">
    <property type="entry name" value="CILIOGENESIS-ASSOCIATED TTC17-INTERACTING PROTEIN"/>
    <property type="match status" value="1"/>
</dbReference>
<evidence type="ECO:0000256" key="8">
    <source>
        <dbReference type="ARBA" id="ARBA00023212"/>
    </source>
</evidence>
<keyword evidence="7" id="KW-0472">Membrane</keyword>
<evidence type="ECO:0000256" key="6">
    <source>
        <dbReference type="ARBA" id="ARBA00022794"/>
    </source>
</evidence>
<keyword evidence="4" id="KW-1003">Cell membrane</keyword>
<dbReference type="GO" id="GO:0044782">
    <property type="term" value="P:cilium organization"/>
    <property type="evidence" value="ECO:0007669"/>
    <property type="project" value="TreeGrafter"/>
</dbReference>
<comment type="caution">
    <text evidence="14">The sequence shown here is derived from an EMBL/GenBank/DDBJ whole genome shotgun (WGS) entry which is preliminary data.</text>
</comment>
<reference evidence="14 15" key="1">
    <citation type="journal article" date="2019" name="Genome Biol. Evol.">
        <title>Whole-Genome Sequencing of the Giant Devil Catfish, Bagarius yarrelli.</title>
        <authorList>
            <person name="Jiang W."/>
            <person name="Lv Y."/>
            <person name="Cheng L."/>
            <person name="Yang K."/>
            <person name="Chao B."/>
            <person name="Wang X."/>
            <person name="Li Y."/>
            <person name="Pan X."/>
            <person name="You X."/>
            <person name="Zhang Y."/>
            <person name="Yang J."/>
            <person name="Li J."/>
            <person name="Zhang X."/>
            <person name="Liu S."/>
            <person name="Sun C."/>
            <person name="Yang J."/>
            <person name="Shi Q."/>
        </authorList>
    </citation>
    <scope>NUCLEOTIDE SEQUENCE [LARGE SCALE GENOMIC DNA]</scope>
    <source>
        <strain evidence="14">JWS20170419001</strain>
        <tissue evidence="14">Muscle</tissue>
    </source>
</reference>
<protein>
    <recommendedName>
        <fullName evidence="12">Ciliogenesis-associated TTC17-interacting protein</fullName>
    </recommendedName>
</protein>
<proteinExistence type="inferred from homology"/>
<organism evidence="14 15">
    <name type="scientific">Bagarius yarrelli</name>
    <name type="common">Goonch</name>
    <name type="synonym">Bagrus yarrelli</name>
    <dbReference type="NCBI Taxonomy" id="175774"/>
    <lineage>
        <taxon>Eukaryota</taxon>
        <taxon>Metazoa</taxon>
        <taxon>Chordata</taxon>
        <taxon>Craniata</taxon>
        <taxon>Vertebrata</taxon>
        <taxon>Euteleostomi</taxon>
        <taxon>Actinopterygii</taxon>
        <taxon>Neopterygii</taxon>
        <taxon>Teleostei</taxon>
        <taxon>Ostariophysi</taxon>
        <taxon>Siluriformes</taxon>
        <taxon>Sisoridae</taxon>
        <taxon>Sisorinae</taxon>
        <taxon>Bagarius</taxon>
    </lineage>
</organism>
<evidence type="ECO:0000256" key="5">
    <source>
        <dbReference type="ARBA" id="ARBA00022490"/>
    </source>
</evidence>
<name>A0A556TTA6_BAGYA</name>
<keyword evidence="8" id="KW-0206">Cytoskeleton</keyword>
<keyword evidence="5" id="KW-0963">Cytoplasm</keyword>
<evidence type="ECO:0000256" key="10">
    <source>
        <dbReference type="ARBA" id="ARBA00037538"/>
    </source>
</evidence>
<dbReference type="OrthoDB" id="6334211at2759"/>
<dbReference type="CDD" id="cd22973">
    <property type="entry name" value="DD_CATIP"/>
    <property type="match status" value="1"/>
</dbReference>
<evidence type="ECO:0000256" key="2">
    <source>
        <dbReference type="ARBA" id="ARBA00004236"/>
    </source>
</evidence>
<dbReference type="PANTHER" id="PTHR15505">
    <property type="entry name" value="RIIA DOMAIN-CONTAINING PROTEIN 1"/>
    <property type="match status" value="1"/>
</dbReference>
<gene>
    <name evidence="14" type="ORF">Baya_4708</name>
</gene>
<dbReference type="GO" id="GO:0005634">
    <property type="term" value="C:nucleus"/>
    <property type="evidence" value="ECO:0007669"/>
    <property type="project" value="UniProtKB-SubCell"/>
</dbReference>
<evidence type="ECO:0000256" key="12">
    <source>
        <dbReference type="ARBA" id="ARBA00039249"/>
    </source>
</evidence>
<dbReference type="InterPro" id="IPR047501">
    <property type="entry name" value="DD_CATIP"/>
</dbReference>
<dbReference type="AlphaFoldDB" id="A0A556TTA6"/>
<evidence type="ECO:0000313" key="14">
    <source>
        <dbReference type="EMBL" id="TSK62580.1"/>
    </source>
</evidence>